<dbReference type="InterPro" id="IPR008979">
    <property type="entry name" value="Galactose-bd-like_sf"/>
</dbReference>
<comment type="caution">
    <text evidence="5">The sequence shown here is derived from an EMBL/GenBank/DDBJ whole genome shotgun (WGS) entry which is preliminary data.</text>
</comment>
<evidence type="ECO:0000256" key="2">
    <source>
        <dbReference type="SAM" id="MobiDB-lite"/>
    </source>
</evidence>
<keyword evidence="1 3" id="KW-0732">Signal</keyword>
<dbReference type="EMBL" id="BONG01000004">
    <property type="protein sequence ID" value="GIF87413.1"/>
    <property type="molecule type" value="Genomic_DNA"/>
</dbReference>
<dbReference type="PANTHER" id="PTHR43863">
    <property type="entry name" value="HYDROLASE, PUTATIVE (AFU_ORTHOLOGUE AFUA_1G03140)-RELATED"/>
    <property type="match status" value="1"/>
</dbReference>
<feature type="compositionally biased region" description="Pro residues" evidence="2">
    <location>
        <begin position="310"/>
        <end position="326"/>
    </location>
</feature>
<reference evidence="5 6" key="1">
    <citation type="submission" date="2021-01" db="EMBL/GenBank/DDBJ databases">
        <title>Whole genome shotgun sequence of Catellatospora chokoriensis NBRC 107358.</title>
        <authorList>
            <person name="Komaki H."/>
            <person name="Tamura T."/>
        </authorList>
    </citation>
    <scope>NUCLEOTIDE SEQUENCE [LARGE SCALE GENOMIC DNA]</scope>
    <source>
        <strain evidence="5 6">NBRC 107358</strain>
    </source>
</reference>
<dbReference type="CDD" id="cd04083">
    <property type="entry name" value="CBM35_Lmo2446-like"/>
    <property type="match status" value="2"/>
</dbReference>
<evidence type="ECO:0000256" key="1">
    <source>
        <dbReference type="ARBA" id="ARBA00022729"/>
    </source>
</evidence>
<dbReference type="Pfam" id="PF03422">
    <property type="entry name" value="CBM_6"/>
    <property type="match status" value="2"/>
</dbReference>
<evidence type="ECO:0000259" key="4">
    <source>
        <dbReference type="PROSITE" id="PS51175"/>
    </source>
</evidence>
<proteinExistence type="predicted"/>
<evidence type="ECO:0000313" key="5">
    <source>
        <dbReference type="EMBL" id="GIF87413.1"/>
    </source>
</evidence>
<dbReference type="Gene3D" id="2.60.120.260">
    <property type="entry name" value="Galactose-binding domain-like"/>
    <property type="match status" value="3"/>
</dbReference>
<protein>
    <recommendedName>
        <fullName evidence="4">CBM6 domain-containing protein</fullName>
    </recommendedName>
</protein>
<dbReference type="CDD" id="cd14490">
    <property type="entry name" value="CBM6-CBM35-CBM36_like_1"/>
    <property type="match status" value="1"/>
</dbReference>
<dbReference type="SMART" id="SM00606">
    <property type="entry name" value="CBD_IV"/>
    <property type="match status" value="1"/>
</dbReference>
<evidence type="ECO:0000313" key="6">
    <source>
        <dbReference type="Proteomes" id="UP000619293"/>
    </source>
</evidence>
<dbReference type="PROSITE" id="PS51175">
    <property type="entry name" value="CBM6"/>
    <property type="match status" value="3"/>
</dbReference>
<feature type="chain" id="PRO_5035204575" description="CBM6 domain-containing protein" evidence="3">
    <location>
        <begin position="40"/>
        <end position="986"/>
    </location>
</feature>
<dbReference type="InterPro" id="IPR005084">
    <property type="entry name" value="CBM6"/>
</dbReference>
<dbReference type="SUPFAM" id="SSF51126">
    <property type="entry name" value="Pectin lyase-like"/>
    <property type="match status" value="1"/>
</dbReference>
<dbReference type="AlphaFoldDB" id="A0A8J3JV51"/>
<dbReference type="InterPro" id="IPR006584">
    <property type="entry name" value="Cellulose-bd_IV"/>
</dbReference>
<dbReference type="Proteomes" id="UP000619293">
    <property type="component" value="Unassembled WGS sequence"/>
</dbReference>
<dbReference type="RefSeq" id="WP_191841305.1">
    <property type="nucleotide sequence ID" value="NZ_BAAALB010000032.1"/>
</dbReference>
<feature type="region of interest" description="Disordered" evidence="2">
    <location>
        <begin position="303"/>
        <end position="329"/>
    </location>
</feature>
<keyword evidence="6" id="KW-1185">Reference proteome</keyword>
<organism evidence="5 6">
    <name type="scientific">Catellatospora chokoriensis</name>
    <dbReference type="NCBI Taxonomy" id="310353"/>
    <lineage>
        <taxon>Bacteria</taxon>
        <taxon>Bacillati</taxon>
        <taxon>Actinomycetota</taxon>
        <taxon>Actinomycetes</taxon>
        <taxon>Micromonosporales</taxon>
        <taxon>Micromonosporaceae</taxon>
        <taxon>Catellatospora</taxon>
    </lineage>
</organism>
<dbReference type="SMART" id="SM00710">
    <property type="entry name" value="PbH1"/>
    <property type="match status" value="9"/>
</dbReference>
<dbReference type="Pfam" id="PF22816">
    <property type="entry name" value="CatAgl_D2"/>
    <property type="match status" value="1"/>
</dbReference>
<dbReference type="InterPro" id="IPR006626">
    <property type="entry name" value="PbH1"/>
</dbReference>
<dbReference type="Pfam" id="PF22815">
    <property type="entry name" value="CatAgl_D1"/>
    <property type="match status" value="1"/>
</dbReference>
<dbReference type="SUPFAM" id="SSF49785">
    <property type="entry name" value="Galactose-binding domain-like"/>
    <property type="match status" value="3"/>
</dbReference>
<feature type="domain" description="CBM6" evidence="4">
    <location>
        <begin position="178"/>
        <end position="306"/>
    </location>
</feature>
<dbReference type="PANTHER" id="PTHR43863:SF2">
    <property type="entry name" value="MALTASE-GLUCOAMYLASE"/>
    <property type="match status" value="1"/>
</dbReference>
<gene>
    <name evidence="5" type="ORF">Cch02nite_08570</name>
</gene>
<dbReference type="InterPro" id="IPR006311">
    <property type="entry name" value="TAT_signal"/>
</dbReference>
<dbReference type="Gene3D" id="2.160.20.10">
    <property type="entry name" value="Single-stranded right-handed beta-helix, Pectin lyase-like"/>
    <property type="match status" value="1"/>
</dbReference>
<sequence>MTLHHRTAPRIPARTLLAALAAAVLTLGAGLLTALPASAATTTYQAESAALSGGTVVATDHTGYTGSGFVGGYTDGNKGNANLTFTVNVSGTANRTLTLRYANGTTATKTLSLYVNGAKVKQISLNATANWDTWGAQVETVSLGNGNSTVSYRFDSTDSGNVNLDSLTVADIAAPPAGQYEAESASLSGGATVATDHPGFTGSGFVGGYTDGNKGNANTSFAVNVASAGTATVTVRYANGTGANMTLSLYVNGGKLRQINLPATANWDTWGTVAEAVTLNAGNNAVALKFDSTDSGNINLDHVTVSGTTPPSPTPTPSSSPTPPPTGVSYELETGFLSGGASAATSTGGYTGSGYVSGLTTAGARVIRTVNATTAGATTVTLRYTNTNGAARTVSVYVNDLKTGQLSLPAGSGWLNAAQSLTLRAGLNIIGFQYDSGDSGNVLLDNVTVGSGTALATRGATLPYTVYEAESGSTNAALIGPNRAYLSEPSEASGRRAVKLSSTGQYVQVTLTKPANAFVIRYSIPDNAAGTGNTNPLALYAGSTKIQDVSLSSVYSWVYGAYPYNNNPAGGEPHRFFDDVRVLLGTTYPAGTVIKLQKDASSSAAYYTIDLIEAEVAPAALSAPADFLNVTSYGAVANDSGDDTNAFNSAISAAQSQGKGLWVPAGSFVTNARLNIQNVSLRGAGVWHTVIKGTNGKGGFFATGSNVRLADFTLAGDVRYRDDSAFDAGIEGNFGTGSLVSNVWLEHTKVGMWPSTGTNGLYVVGTRLRNIFADGVNVNGGATNVRVDQSTLRNTGDDALAMWSNSAPVTSSAFTFNTVALPMLANGAAIYGGNGNRIEDNLISDSVYAGSGIAISTWHGALPFSNTTTVARNTLTRTSSFERNWNSSLGGLWIYAEATDITAPVQVLDVDIIDSTYQGILLSFQRNITNLTLDHVTVNGAGTYGIELNAAGSAYVTYVTVSGAASGGLINRLGYTLNRGPGNSGF</sequence>
<dbReference type="GO" id="GO:0030246">
    <property type="term" value="F:carbohydrate binding"/>
    <property type="evidence" value="ECO:0007669"/>
    <property type="project" value="InterPro"/>
</dbReference>
<feature type="domain" description="CBM6" evidence="4">
    <location>
        <begin position="328"/>
        <end position="450"/>
    </location>
</feature>
<dbReference type="InterPro" id="IPR055149">
    <property type="entry name" value="Agl_cat_D2"/>
</dbReference>
<dbReference type="InterPro" id="IPR051816">
    <property type="entry name" value="Glycosyl_Hydrolase_31"/>
</dbReference>
<accession>A0A8J3JV51</accession>
<feature type="signal peptide" evidence="3">
    <location>
        <begin position="1"/>
        <end position="39"/>
    </location>
</feature>
<name>A0A8J3JV51_9ACTN</name>
<feature type="domain" description="CBM6" evidence="4">
    <location>
        <begin position="42"/>
        <end position="170"/>
    </location>
</feature>
<dbReference type="InterPro" id="IPR033801">
    <property type="entry name" value="CBM6-CBM35-CBM36-like_1"/>
</dbReference>
<evidence type="ECO:0000256" key="3">
    <source>
        <dbReference type="SAM" id="SignalP"/>
    </source>
</evidence>
<dbReference type="InterPro" id="IPR012334">
    <property type="entry name" value="Pectin_lyas_fold"/>
</dbReference>
<dbReference type="PROSITE" id="PS51318">
    <property type="entry name" value="TAT"/>
    <property type="match status" value="1"/>
</dbReference>
<dbReference type="InterPro" id="IPR011050">
    <property type="entry name" value="Pectin_lyase_fold/virulence"/>
</dbReference>